<dbReference type="Gene3D" id="3.40.50.1820">
    <property type="entry name" value="alpha/beta hydrolase"/>
    <property type="match status" value="1"/>
</dbReference>
<name>A0A8H8RQK4_9HELO</name>
<dbReference type="Pfam" id="PF05057">
    <property type="entry name" value="DUF676"/>
    <property type="match status" value="1"/>
</dbReference>
<comment type="subcellular location">
    <subcellularLocation>
        <location evidence="2">Endoplasmic reticulum</location>
    </subcellularLocation>
    <subcellularLocation>
        <location evidence="3">Membrane</location>
    </subcellularLocation>
    <subcellularLocation>
        <location evidence="1">Mitochondrion</location>
    </subcellularLocation>
</comment>
<evidence type="ECO:0000256" key="3">
    <source>
        <dbReference type="ARBA" id="ARBA00004370"/>
    </source>
</evidence>
<evidence type="ECO:0000256" key="4">
    <source>
        <dbReference type="ARBA" id="ARBA00007920"/>
    </source>
</evidence>
<dbReference type="AlphaFoldDB" id="A0A8H8RQK4"/>
<evidence type="ECO:0000256" key="5">
    <source>
        <dbReference type="ARBA" id="ARBA00022824"/>
    </source>
</evidence>
<dbReference type="PANTHER" id="PTHR48182">
    <property type="entry name" value="PROTEIN SERAC1"/>
    <property type="match status" value="1"/>
</dbReference>
<evidence type="ECO:0000256" key="6">
    <source>
        <dbReference type="ARBA" id="ARBA00023128"/>
    </source>
</evidence>
<evidence type="ECO:0000313" key="10">
    <source>
        <dbReference type="Proteomes" id="UP000443090"/>
    </source>
</evidence>
<organism evidence="9 10">
    <name type="scientific">Lachnellula occidentalis</name>
    <dbReference type="NCBI Taxonomy" id="215460"/>
    <lineage>
        <taxon>Eukaryota</taxon>
        <taxon>Fungi</taxon>
        <taxon>Dikarya</taxon>
        <taxon>Ascomycota</taxon>
        <taxon>Pezizomycotina</taxon>
        <taxon>Leotiomycetes</taxon>
        <taxon>Helotiales</taxon>
        <taxon>Lachnaceae</taxon>
        <taxon>Lachnellula</taxon>
    </lineage>
</organism>
<dbReference type="GO" id="GO:0005783">
    <property type="term" value="C:endoplasmic reticulum"/>
    <property type="evidence" value="ECO:0007669"/>
    <property type="project" value="UniProtKB-SubCell"/>
</dbReference>
<dbReference type="GO" id="GO:0016020">
    <property type="term" value="C:membrane"/>
    <property type="evidence" value="ECO:0007669"/>
    <property type="project" value="UniProtKB-SubCell"/>
</dbReference>
<keyword evidence="5" id="KW-0256">Endoplasmic reticulum</keyword>
<keyword evidence="7" id="KW-0472">Membrane</keyword>
<dbReference type="InterPro" id="IPR052374">
    <property type="entry name" value="SERAC1"/>
</dbReference>
<feature type="domain" description="DUF676" evidence="8">
    <location>
        <begin position="42"/>
        <end position="225"/>
    </location>
</feature>
<accession>A0A8H8RQK4</accession>
<dbReference type="Proteomes" id="UP000443090">
    <property type="component" value="Unassembled WGS sequence"/>
</dbReference>
<gene>
    <name evidence="9" type="primary">serac1_0</name>
    <name evidence="9" type="ORF">LOCC1_G004991</name>
</gene>
<comment type="similarity">
    <text evidence="4">Belongs to the putative lipase ROG1 family.</text>
</comment>
<dbReference type="OrthoDB" id="5086500at2759"/>
<evidence type="ECO:0000256" key="2">
    <source>
        <dbReference type="ARBA" id="ARBA00004240"/>
    </source>
</evidence>
<keyword evidence="10" id="KW-1185">Reference proteome</keyword>
<protein>
    <submittedName>
        <fullName evidence="9">Protein SERAC1</fullName>
    </submittedName>
</protein>
<dbReference type="InterPro" id="IPR007751">
    <property type="entry name" value="DUF676_lipase-like"/>
</dbReference>
<dbReference type="PANTHER" id="PTHR48182:SF2">
    <property type="entry name" value="PROTEIN SERAC1"/>
    <property type="match status" value="1"/>
</dbReference>
<evidence type="ECO:0000313" key="9">
    <source>
        <dbReference type="EMBL" id="TVY38555.1"/>
    </source>
</evidence>
<dbReference type="EMBL" id="QGMI01000592">
    <property type="protein sequence ID" value="TVY38555.1"/>
    <property type="molecule type" value="Genomic_DNA"/>
</dbReference>
<sequence>MGPSTSKDKGSEQHEKEYGLFSLHTESSHKPDIDVPPHCIDIVAIHGITGDAHETWTHANGKLWLRDFVPQNLPGARVFTFGYPGDVFRSLNSFDNWARQLLKDLTNVRTGKEKGRPLIFVCHSMGGIVLKKALTTARLGNYDDISSAVEGIMFFATPHRGSDSASLSVLLKTIGELATTLSKRGGTFRGDLFQDMEKDAKVLAQISKDFRNQLKGIKIATFYEQRAIEIVPFSTPTLIVDEESAVMSVAGERLIPMAGCDHMSICRFSRENGNSYALVWGVLQECAEDARNSHVMVSDDDAT</sequence>
<keyword evidence="6" id="KW-0496">Mitochondrion</keyword>
<comment type="caution">
    <text evidence="9">The sequence shown here is derived from an EMBL/GenBank/DDBJ whole genome shotgun (WGS) entry which is preliminary data.</text>
</comment>
<dbReference type="GO" id="GO:0005739">
    <property type="term" value="C:mitochondrion"/>
    <property type="evidence" value="ECO:0007669"/>
    <property type="project" value="UniProtKB-SubCell"/>
</dbReference>
<dbReference type="InterPro" id="IPR029058">
    <property type="entry name" value="AB_hydrolase_fold"/>
</dbReference>
<dbReference type="SUPFAM" id="SSF53474">
    <property type="entry name" value="alpha/beta-Hydrolases"/>
    <property type="match status" value="1"/>
</dbReference>
<evidence type="ECO:0000256" key="7">
    <source>
        <dbReference type="ARBA" id="ARBA00023136"/>
    </source>
</evidence>
<reference evidence="9 10" key="1">
    <citation type="submission" date="2018-05" db="EMBL/GenBank/DDBJ databases">
        <title>Genome sequencing and assembly of the regulated plant pathogen Lachnellula willkommii and related sister species for the development of diagnostic species identification markers.</title>
        <authorList>
            <person name="Giroux E."/>
            <person name="Bilodeau G."/>
        </authorList>
    </citation>
    <scope>NUCLEOTIDE SEQUENCE [LARGE SCALE GENOMIC DNA]</scope>
    <source>
        <strain evidence="9 10">CBS 160.35</strain>
    </source>
</reference>
<evidence type="ECO:0000259" key="8">
    <source>
        <dbReference type="Pfam" id="PF05057"/>
    </source>
</evidence>
<evidence type="ECO:0000256" key="1">
    <source>
        <dbReference type="ARBA" id="ARBA00004173"/>
    </source>
</evidence>
<proteinExistence type="inferred from homology"/>